<evidence type="ECO:0000313" key="4">
    <source>
        <dbReference type="Proteomes" id="UP000235554"/>
    </source>
</evidence>
<dbReference type="InterPro" id="IPR011152">
    <property type="entry name" value="Pesterase_MJ0912"/>
</dbReference>
<protein>
    <recommendedName>
        <fullName evidence="2">Calcineurin-like phosphoesterase domain-containing protein</fullName>
    </recommendedName>
</protein>
<feature type="domain" description="Calcineurin-like phosphoesterase" evidence="2">
    <location>
        <begin position="1"/>
        <end position="215"/>
    </location>
</feature>
<organism evidence="3 4">
    <name type="scientific">Vibrio lentus</name>
    <dbReference type="NCBI Taxonomy" id="136468"/>
    <lineage>
        <taxon>Bacteria</taxon>
        <taxon>Pseudomonadati</taxon>
        <taxon>Pseudomonadota</taxon>
        <taxon>Gammaproteobacteria</taxon>
        <taxon>Vibrionales</taxon>
        <taxon>Vibrionaceae</taxon>
        <taxon>Vibrio</taxon>
    </lineage>
</organism>
<dbReference type="EMBL" id="MCZJ01000014">
    <property type="protein sequence ID" value="PMM58021.1"/>
    <property type="molecule type" value="Genomic_DNA"/>
</dbReference>
<dbReference type="PIRSF" id="PIRSF000883">
    <property type="entry name" value="Pesterase_MJ0912"/>
    <property type="match status" value="1"/>
</dbReference>
<evidence type="ECO:0000256" key="1">
    <source>
        <dbReference type="ARBA" id="ARBA00008950"/>
    </source>
</evidence>
<proteinExistence type="inferred from homology"/>
<dbReference type="InterPro" id="IPR050126">
    <property type="entry name" value="Ap4A_hydrolase"/>
</dbReference>
<dbReference type="RefSeq" id="WP_102518527.1">
    <property type="nucleotide sequence ID" value="NZ_MCWT02000003.1"/>
</dbReference>
<sequence length="259" mass="29345">MKIAVLSDIHANYDALHSAIREISKLNVDKTIFLGDLLTYGCKINQTVTLLKSFSFDNDVIFVSGNHDEIYFNKQNGLPFEYKPFPDFILESVEATSQKLSCDLKSEFKWVKRYAIDGVIFSHANLKTYGDWSYINSDEDVLKAACQVSDLGYRGAVFGHTHRSKIFEVSKRKIISGSYSQLRMLDDNTVFIANSGSVGQPRGTEASFLLINTDENIELELINFKYNVNSHIDSITNSDLSSSTKKKLVSFYHRKPHDN</sequence>
<dbReference type="InterPro" id="IPR024654">
    <property type="entry name" value="Calcineurin-like_PHP_lpxH"/>
</dbReference>
<dbReference type="AlphaFoldDB" id="A0A855IQD0"/>
<dbReference type="SUPFAM" id="SSF56300">
    <property type="entry name" value="Metallo-dependent phosphatases"/>
    <property type="match status" value="1"/>
</dbReference>
<dbReference type="PANTHER" id="PTHR42850">
    <property type="entry name" value="METALLOPHOSPHOESTERASE"/>
    <property type="match status" value="1"/>
</dbReference>
<name>A0A855IQD0_9VIBR</name>
<evidence type="ECO:0000259" key="2">
    <source>
        <dbReference type="Pfam" id="PF12850"/>
    </source>
</evidence>
<dbReference type="InterPro" id="IPR029052">
    <property type="entry name" value="Metallo-depent_PP-like"/>
</dbReference>
<dbReference type="Gene3D" id="3.60.21.10">
    <property type="match status" value="1"/>
</dbReference>
<dbReference type="Pfam" id="PF12850">
    <property type="entry name" value="Metallophos_2"/>
    <property type="match status" value="1"/>
</dbReference>
<dbReference type="Proteomes" id="UP000235554">
    <property type="component" value="Unassembled WGS sequence"/>
</dbReference>
<accession>A0A855IQD0</accession>
<comment type="caution">
    <text evidence="3">The sequence shown here is derived from an EMBL/GenBank/DDBJ whole genome shotgun (WGS) entry which is preliminary data.</text>
</comment>
<gene>
    <name evidence="3" type="ORF">BCT50_22965</name>
</gene>
<evidence type="ECO:0000313" key="3">
    <source>
        <dbReference type="EMBL" id="PMM58021.1"/>
    </source>
</evidence>
<dbReference type="GO" id="GO:0016791">
    <property type="term" value="F:phosphatase activity"/>
    <property type="evidence" value="ECO:0007669"/>
    <property type="project" value="TreeGrafter"/>
</dbReference>
<comment type="similarity">
    <text evidence="1">Belongs to the metallophosphoesterase superfamily. YfcE family.</text>
</comment>
<dbReference type="GO" id="GO:0005737">
    <property type="term" value="C:cytoplasm"/>
    <property type="evidence" value="ECO:0007669"/>
    <property type="project" value="TreeGrafter"/>
</dbReference>
<dbReference type="PANTHER" id="PTHR42850:SF2">
    <property type="entry name" value="BLL5683 PROTEIN"/>
    <property type="match status" value="1"/>
</dbReference>
<reference evidence="4" key="1">
    <citation type="submission" date="2016-07" db="EMBL/GenBank/DDBJ databases">
        <title>Nontailed viruses are major unrecognized killers of bacteria in the ocean.</title>
        <authorList>
            <person name="Kauffman K."/>
            <person name="Hussain F."/>
            <person name="Yang J."/>
            <person name="Arevalo P."/>
            <person name="Brown J."/>
            <person name="Cutler M."/>
            <person name="Kelly L."/>
            <person name="Polz M.F."/>
        </authorList>
    </citation>
    <scope>NUCLEOTIDE SEQUENCE [LARGE SCALE GENOMIC DNA]</scope>
    <source>
        <strain evidence="4">10N.261.48.A1</strain>
    </source>
</reference>